<protein>
    <submittedName>
        <fullName evidence="1">Uncharacterized protein</fullName>
    </submittedName>
</protein>
<proteinExistence type="predicted"/>
<organism evidence="1">
    <name type="scientific">Chlamydia pneumoniae</name>
    <name type="common">Chlamydophila pneumoniae</name>
    <dbReference type="NCBI Taxonomy" id="83558"/>
    <lineage>
        <taxon>Bacteria</taxon>
        <taxon>Pseudomonadati</taxon>
        <taxon>Chlamydiota</taxon>
        <taxon>Chlamydiia</taxon>
        <taxon>Chlamydiales</taxon>
        <taxon>Chlamydiaceae</taxon>
        <taxon>Chlamydia/Chlamydophila group</taxon>
        <taxon>Chlamydia</taxon>
    </lineage>
</organism>
<dbReference type="AlphaFoldDB" id="A0A0F7XBK4"/>
<sequence>MFSYKTNGFSNFFKTILNKDISFISISCISCWIKYILNRTCFSGTLSGF</sequence>
<reference evidence="1" key="1">
    <citation type="submission" date="2015-05" db="EMBL/GenBank/DDBJ databases">
        <authorList>
            <person name="Rattei Thomas"/>
        </authorList>
    </citation>
    <scope>NUCLEOTIDE SEQUENCE</scope>
    <source>
        <strain evidence="1">Panola</strain>
    </source>
</reference>
<gene>
    <name evidence="1" type="ORF">BN1224_Panola_F_00160</name>
</gene>
<evidence type="ECO:0000313" key="1">
    <source>
        <dbReference type="EMBL" id="CRI46953.1"/>
    </source>
</evidence>
<name>A0A0F7XBK4_CHLPN</name>
<dbReference type="EMBL" id="LN847232">
    <property type="protein sequence ID" value="CRI46953.1"/>
    <property type="molecule type" value="Genomic_DNA"/>
</dbReference>
<accession>A0A0F7XBK4</accession>